<evidence type="ECO:0000313" key="3">
    <source>
        <dbReference type="EMBL" id="MCA0131176.1"/>
    </source>
</evidence>
<keyword evidence="4" id="KW-1185">Reference proteome</keyword>
<organism evidence="3 4">
    <name type="scientific">Winogradskyella alexanderae</name>
    <dbReference type="NCBI Taxonomy" id="2877123"/>
    <lineage>
        <taxon>Bacteria</taxon>
        <taxon>Pseudomonadati</taxon>
        <taxon>Bacteroidota</taxon>
        <taxon>Flavobacteriia</taxon>
        <taxon>Flavobacteriales</taxon>
        <taxon>Flavobacteriaceae</taxon>
        <taxon>Winogradskyella</taxon>
    </lineage>
</organism>
<feature type="domain" description="Fibronectin type-III" evidence="2">
    <location>
        <begin position="214"/>
        <end position="302"/>
    </location>
</feature>
<dbReference type="Pfam" id="PF20009">
    <property type="entry name" value="GEVED"/>
    <property type="match status" value="1"/>
</dbReference>
<dbReference type="CDD" id="cd00063">
    <property type="entry name" value="FN3"/>
    <property type="match status" value="2"/>
</dbReference>
<dbReference type="Gene3D" id="2.60.120.260">
    <property type="entry name" value="Galactose-binding domain-like"/>
    <property type="match status" value="1"/>
</dbReference>
<dbReference type="InterPro" id="IPR056600">
    <property type="entry name" value="GBD_T9SS_assoc"/>
</dbReference>
<reference evidence="4" key="1">
    <citation type="submission" date="2023-07" db="EMBL/GenBank/DDBJ databases">
        <authorList>
            <person name="Yue Y."/>
        </authorList>
    </citation>
    <scope>NUCLEOTIDE SEQUENCE [LARGE SCALE GENOMIC DNA]</scope>
    <source>
        <strain evidence="4">D23</strain>
    </source>
</reference>
<feature type="chain" id="PRO_5047213405" evidence="1">
    <location>
        <begin position="22"/>
        <end position="1846"/>
    </location>
</feature>
<feature type="domain" description="Fibronectin type-III" evidence="2">
    <location>
        <begin position="483"/>
        <end position="571"/>
    </location>
</feature>
<dbReference type="InterPro" id="IPR036116">
    <property type="entry name" value="FN3_sf"/>
</dbReference>
<name>A0ABS7XMH4_9FLAO</name>
<dbReference type="Pfam" id="PF23759">
    <property type="entry name" value="GBD_T9SS_assoc"/>
    <property type="match status" value="1"/>
</dbReference>
<dbReference type="Proteomes" id="UP001198901">
    <property type="component" value="Unassembled WGS sequence"/>
</dbReference>
<dbReference type="RefSeq" id="WP_224524321.1">
    <property type="nucleotide sequence ID" value="NZ_JAIUJR010000001.1"/>
</dbReference>
<sequence length="1846" mass="196693">MKKSTLFFISLSFLCVSFVQAQITSFPYTEDFESGDGGWVADNSGNGTWALGAPTGSIINSADSGANAWVTNLAGNYNNNEDSNVQSPVFDFSALSSPVIEFSIWWNSEFSWDGLVLQSSIDGGTTWVNVGNVGDPNNWFNDTTISGSPGGQQIGWTGRGTSGSGGWVTARNNMSSLGGESSVLLRFAFGSDGSVNDEGVAFDSINIFEPTCPEPSAIVISGITSSEAQIDWTENGSSTSWNIEIVLAGDTPTGTPTVSGVSNPYTAMGLSAITSYDVYVQSDCGGDQSPWVGPATFTTLCDIFIPDYIEDFATIIPDCWDEADNGDPSTGPTDLGGGSWVPDEFLNIGTGDGAYKINLFSTGKSDWILSPQFDLTGGPFQVEFDFAITNWNSSTVAGTLGSDDQIIFLMSNDNGATWTTLLTYDNSSVVPIPGIHPVVDLTANSGETVQFAIYATEGTVNDPEDVDVFVDNFQVRNIPSCPEPTDLVASNPTPDGAEISWTEAGTSTIWNIEIVPAGDTPTGTPTATNVTNPYIATGLSAITSYDVYVQSDCGGDLSSWTGPVTFTTLCDIFVPDYLENFTTIIPDCWDEASNGDATTGPTDLGAGSWVADEFLNIGTGDGAYKINLFSTGKSDWILSPQFDLTGGPFQVEFDFAITNWNSSTVAGTLGSDDTVQLLMTNDGGATWIELLLYDNTSVVPIPGIHPVVDLTAYSGQIVQFGIRGSEGTVNDPEDVDVFVDNFQVRNIPTCPEPTDLTSTNLSLTSTEVAWTEAGTSTVWNIEYGPAGFTQGSGTVVTGVTNPFTITGLLSDTLYDWYVQAECDPSNLSSWSGPGQFFTGYCESVPTSNDGQGVTNVTIGIVDFPSLGDVTYENQTSPVVNVFQGVDTTVEVTFATSFTYDTNIWIDFNDDLVFDASELVFSGESTNANPTTLDASFVMPATAPLGEHRMRIGTADTGQATPNPCYNGSWGVTLDFTVNIIELTCTLPEASFTTVPDCDNDQFFIDVEVTSLGDATSLEISNNFDASTVQATALGTFQAGPFPFGNTVKVFVMNEQDNNCVISSDNFTVLACPPDNDECEAATVAVVNETDLCNEVTPGTILAATPSGVDAGTCAGDPNDDVWFEFTALDEIQFISLNNIQGGTTNLDHAVYEGACGSLTELYCSTASSSITPSLVIGNTYYIRVFSAGSVPETSTFDLCIREAPTNVICENAENFCSVGEALVGSNIIGLPDPTQVACLGTVPNPSWNIIQIGEPGLIEIEIVQWQDNNNNGIQDGGEPGLDVDFAIWGPFTSLEQGCDEIELVDCPTCPFSNNPDTGFYPFGNIIDCSYSAAPIENLTIDNAQEGEIYVLLVTNFSNGSGVISIEQTNSGTTDDGTIEAEISAEIISNEVVFVDADSDPSTPVEASVCGFDSVTIIADSPFADSYVWYKNGFVMDGETSDTLVVTESDLYQVQAFDEQCGADAFSQFVVVNLYNDPGTLDPQNITVCDGPESDGTEAFDLDALTASLGYGDDFTVTYYTNTADANQAINAVASPYDSSGETLVIRIEDTDAFNNGFLGCRQLSEVELVVNPRPDINQPADFIVCDDLDGNVDGITDFDLTSIDAEITTDTNVTVTYHTTQEDAETGTGAIASPYSSGDATIFVRAEDAGTGCYETTSFNLVVNVVPLGSIFTDVFYYDTDTNEFLLCPAAESGVVLTLVPDGFNTADVTVQWVLNGNDISDANGISYEAFEGGDYSARITFNATGCSNTITNIIVTEIENCAIPQGISPGVSVGLNDTFDLRYFNVTRLEIFNRNGTLVYSKSNYSNEWEGQTNDGEELPVGTYFYTMVYEGGTKSKSGWIYINR</sequence>
<gene>
    <name evidence="3" type="ORF">LBU54_01165</name>
</gene>
<evidence type="ECO:0000256" key="1">
    <source>
        <dbReference type="SAM" id="SignalP"/>
    </source>
</evidence>
<dbReference type="InterPro" id="IPR013783">
    <property type="entry name" value="Ig-like_fold"/>
</dbReference>
<keyword evidence="1" id="KW-0732">Signal</keyword>
<dbReference type="PROSITE" id="PS50853">
    <property type="entry name" value="FN3"/>
    <property type="match status" value="3"/>
</dbReference>
<dbReference type="InterPro" id="IPR003961">
    <property type="entry name" value="FN3_dom"/>
</dbReference>
<dbReference type="Gene3D" id="2.60.40.10">
    <property type="entry name" value="Immunoglobulins"/>
    <property type="match status" value="3"/>
</dbReference>
<protein>
    <submittedName>
        <fullName evidence="3">Gliding motility-associated C-terminal domain-containing protein</fullName>
    </submittedName>
</protein>
<dbReference type="SMART" id="SM00060">
    <property type="entry name" value="FN3"/>
    <property type="match status" value="3"/>
</dbReference>
<accession>A0ABS7XMH4</accession>
<evidence type="ECO:0000259" key="2">
    <source>
        <dbReference type="PROSITE" id="PS50853"/>
    </source>
</evidence>
<comment type="caution">
    <text evidence="3">The sequence shown here is derived from an EMBL/GenBank/DDBJ whole genome shotgun (WGS) entry which is preliminary data.</text>
</comment>
<evidence type="ECO:0000313" key="4">
    <source>
        <dbReference type="Proteomes" id="UP001198901"/>
    </source>
</evidence>
<dbReference type="SUPFAM" id="SSF49265">
    <property type="entry name" value="Fibronectin type III"/>
    <property type="match status" value="2"/>
</dbReference>
<dbReference type="InterPro" id="IPR045474">
    <property type="entry name" value="GEVED"/>
</dbReference>
<proteinExistence type="predicted"/>
<feature type="domain" description="Fibronectin type-III" evidence="2">
    <location>
        <begin position="752"/>
        <end position="843"/>
    </location>
</feature>
<dbReference type="Pfam" id="PF13585">
    <property type="entry name" value="CHU_C"/>
    <property type="match status" value="1"/>
</dbReference>
<dbReference type="EMBL" id="JAIUJR010000001">
    <property type="protein sequence ID" value="MCA0131176.1"/>
    <property type="molecule type" value="Genomic_DNA"/>
</dbReference>
<feature type="signal peptide" evidence="1">
    <location>
        <begin position="1"/>
        <end position="21"/>
    </location>
</feature>